<evidence type="ECO:0000313" key="3">
    <source>
        <dbReference type="Proteomes" id="UP000520156"/>
    </source>
</evidence>
<feature type="transmembrane region" description="Helical" evidence="1">
    <location>
        <begin position="41"/>
        <end position="62"/>
    </location>
</feature>
<feature type="transmembrane region" description="Helical" evidence="1">
    <location>
        <begin position="14"/>
        <end position="34"/>
    </location>
</feature>
<reference evidence="2 3" key="1">
    <citation type="submission" date="2020-08" db="EMBL/GenBank/DDBJ databases">
        <title>The genome sequence of Novosphingobium flavum 4Y4.</title>
        <authorList>
            <person name="Liu Y."/>
        </authorList>
    </citation>
    <scope>NUCLEOTIDE SEQUENCE [LARGE SCALE GENOMIC DNA]</scope>
    <source>
        <strain evidence="2 3">4Y4</strain>
    </source>
</reference>
<comment type="caution">
    <text evidence="2">The sequence shown here is derived from an EMBL/GenBank/DDBJ whole genome shotgun (WGS) entry which is preliminary data.</text>
</comment>
<keyword evidence="1" id="KW-1133">Transmembrane helix</keyword>
<dbReference type="EMBL" id="JACLAU010000006">
    <property type="protein sequence ID" value="MBC2651348.1"/>
    <property type="molecule type" value="Genomic_DNA"/>
</dbReference>
<gene>
    <name evidence="2" type="ORF">H7F49_06500</name>
</gene>
<name>A0A7X1KBM0_9SPHN</name>
<dbReference type="Proteomes" id="UP000520156">
    <property type="component" value="Unassembled WGS sequence"/>
</dbReference>
<keyword evidence="1" id="KW-0812">Transmembrane</keyword>
<sequence>MLRPLLGDDFFGKLAGFSAGSASIVLAIALYDLATRRRIHAAWAAAAAFYAVAELLSIWAIISPWWPPMARALLGV</sequence>
<dbReference type="AlphaFoldDB" id="A0A7X1KBM0"/>
<keyword evidence="3" id="KW-1185">Reference proteome</keyword>
<evidence type="ECO:0000313" key="2">
    <source>
        <dbReference type="EMBL" id="MBC2651348.1"/>
    </source>
</evidence>
<evidence type="ECO:0000256" key="1">
    <source>
        <dbReference type="SAM" id="Phobius"/>
    </source>
</evidence>
<accession>A0A7X1KBM0</accession>
<keyword evidence="1" id="KW-0472">Membrane</keyword>
<proteinExistence type="predicted"/>
<protein>
    <submittedName>
        <fullName evidence="2">Uncharacterized protein</fullName>
    </submittedName>
</protein>
<organism evidence="2 3">
    <name type="scientific">Novosphingobium aerophilum</name>
    <dbReference type="NCBI Taxonomy" id="2839843"/>
    <lineage>
        <taxon>Bacteria</taxon>
        <taxon>Pseudomonadati</taxon>
        <taxon>Pseudomonadota</taxon>
        <taxon>Alphaproteobacteria</taxon>
        <taxon>Sphingomonadales</taxon>
        <taxon>Sphingomonadaceae</taxon>
        <taxon>Novosphingobium</taxon>
    </lineage>
</organism>